<feature type="domain" description="ChsH2 C-terminal OB-fold" evidence="1">
    <location>
        <begin position="56"/>
        <end position="119"/>
    </location>
</feature>
<dbReference type="SUPFAM" id="SSF50249">
    <property type="entry name" value="Nucleic acid-binding proteins"/>
    <property type="match status" value="1"/>
</dbReference>
<dbReference type="AlphaFoldDB" id="A0A2R6AVR8"/>
<dbReference type="Gene3D" id="6.10.30.10">
    <property type="match status" value="1"/>
</dbReference>
<proteinExistence type="predicted"/>
<dbReference type="EMBL" id="NEXE01000058">
    <property type="protein sequence ID" value="PSN90482.1"/>
    <property type="molecule type" value="Genomic_DNA"/>
</dbReference>
<protein>
    <recommendedName>
        <fullName evidence="5">DNA-binding protein</fullName>
    </recommendedName>
</protein>
<evidence type="ECO:0000313" key="4">
    <source>
        <dbReference type="Proteomes" id="UP000240322"/>
    </source>
</evidence>
<evidence type="ECO:0000259" key="1">
    <source>
        <dbReference type="Pfam" id="PF01796"/>
    </source>
</evidence>
<name>A0A2R6AVR8_9ARCH</name>
<sequence length="138" mass="15351">MESAGITLPEVDGVNKNFFEGLAGGKLLLQRCSTCGSHQFYPKPWCVVCGGLDLKWVEAPKEGRLYTYTLINRVIGNSREFEKELPYVVGSVELDVGVRVYARLLATNPSSIKIGCRVVLEPRKLSDKVGLPYFRVVE</sequence>
<dbReference type="InterPro" id="IPR012340">
    <property type="entry name" value="NA-bd_OB-fold"/>
</dbReference>
<dbReference type="Pfam" id="PF01796">
    <property type="entry name" value="OB_ChsH2_C"/>
    <property type="match status" value="1"/>
</dbReference>
<accession>A0A2R6AVR8</accession>
<dbReference type="InterPro" id="IPR052513">
    <property type="entry name" value="Thioester_dehydratase-like"/>
</dbReference>
<dbReference type="PANTHER" id="PTHR34075:SF5">
    <property type="entry name" value="BLR3430 PROTEIN"/>
    <property type="match status" value="1"/>
</dbReference>
<evidence type="ECO:0000259" key="2">
    <source>
        <dbReference type="Pfam" id="PF12172"/>
    </source>
</evidence>
<comment type="caution">
    <text evidence="3">The sequence shown here is derived from an EMBL/GenBank/DDBJ whole genome shotgun (WGS) entry which is preliminary data.</text>
</comment>
<dbReference type="Pfam" id="PF12172">
    <property type="entry name" value="zf-ChsH2"/>
    <property type="match status" value="1"/>
</dbReference>
<evidence type="ECO:0000313" key="3">
    <source>
        <dbReference type="EMBL" id="PSN90482.1"/>
    </source>
</evidence>
<gene>
    <name evidence="3" type="ORF">B9Q03_06725</name>
</gene>
<dbReference type="InterPro" id="IPR022002">
    <property type="entry name" value="ChsH2_Znr"/>
</dbReference>
<dbReference type="Proteomes" id="UP000240322">
    <property type="component" value="Unassembled WGS sequence"/>
</dbReference>
<dbReference type="InterPro" id="IPR002878">
    <property type="entry name" value="ChsH2_C"/>
</dbReference>
<reference evidence="3 4" key="1">
    <citation type="submission" date="2017-04" db="EMBL/GenBank/DDBJ databases">
        <title>Novel microbial lineages endemic to geothermal iron-oxide mats fill important gaps in the evolutionary history of Archaea.</title>
        <authorList>
            <person name="Jay Z.J."/>
            <person name="Beam J.P."/>
            <person name="Dlakic M."/>
            <person name="Rusch D.B."/>
            <person name="Kozubal M.A."/>
            <person name="Inskeep W.P."/>
        </authorList>
    </citation>
    <scope>NUCLEOTIDE SEQUENCE [LARGE SCALE GENOMIC DNA]</scope>
    <source>
        <strain evidence="3">OSP_D</strain>
    </source>
</reference>
<evidence type="ECO:0008006" key="5">
    <source>
        <dbReference type="Google" id="ProtNLM"/>
    </source>
</evidence>
<feature type="domain" description="ChsH2 rubredoxin-like zinc ribbon" evidence="2">
    <location>
        <begin position="19"/>
        <end position="54"/>
    </location>
</feature>
<organism evidence="3 4">
    <name type="scientific">Candidatus Marsarchaeota G2 archaeon OSP_D</name>
    <dbReference type="NCBI Taxonomy" id="1978157"/>
    <lineage>
        <taxon>Archaea</taxon>
        <taxon>Candidatus Marsarchaeota</taxon>
        <taxon>Candidatus Marsarchaeota group 2</taxon>
    </lineage>
</organism>
<dbReference type="PANTHER" id="PTHR34075">
    <property type="entry name" value="BLR3430 PROTEIN"/>
    <property type="match status" value="1"/>
</dbReference>